<feature type="transmembrane region" description="Helical" evidence="1">
    <location>
        <begin position="132"/>
        <end position="151"/>
    </location>
</feature>
<feature type="transmembrane region" description="Helical" evidence="1">
    <location>
        <begin position="101"/>
        <end position="120"/>
    </location>
</feature>
<feature type="transmembrane region" description="Helical" evidence="1">
    <location>
        <begin position="47"/>
        <end position="65"/>
    </location>
</feature>
<evidence type="ECO:0000256" key="1">
    <source>
        <dbReference type="SAM" id="Phobius"/>
    </source>
</evidence>
<feature type="transmembrane region" description="Helical" evidence="1">
    <location>
        <begin position="72"/>
        <end position="89"/>
    </location>
</feature>
<name>M3ERP6_9ACTN</name>
<sequence>MRVELTGGSEMSGDQYGVRDQDGWSHSYVVPPVPPMPPGPPPGPADAWRAVGVGLLNLSGLGLGYALIRRPLLTLVCWVATGLLVFTVLPADPDGVSGTTLTVYGLFLLLAAVHGAFLGLRTRLVWPARSPLAIVLGVLLLAVPVAGGLLYETARKEAVEEMLLDRLEKADDLVDKASGESFSTTQSEFRRALTAYDDLSTDHPDSRAAEKVPDRLKTFYTTVGAPYEKQEYCDAVAPLEYLRTVPQTVSKSDLGSLADWPDDRLATSLYECASAGLEGNTAGWQDQFSDLLTTFPDSDQAAKVEPDVKAAVDKAVKAVGGDDPCTAVDQLETLGSQVKALPGDKAGVADALADAAGRAEDSASTGVYTCGVDQYRDGDFAEAVTSMNDFVGAHKKHKNAPRAKKIAIAAEIAQEVPAAGKKLPTTRSGGSISVTVKNDSPDEIQVMYTGPVTGTFTLKGCGTCSSYSWSSTLVSGFKPCSGNDKYPQRTISLPVGTTYFLHKPKGGSASSAASDTAKLEPGYIYTECAYVTSGYGLDS</sequence>
<keyword evidence="1" id="KW-0812">Transmembrane</keyword>
<dbReference type="AlphaFoldDB" id="M3ERP6"/>
<gene>
    <name evidence="2" type="ORF">SBD_6245</name>
</gene>
<proteinExistence type="predicted"/>
<keyword evidence="1" id="KW-0472">Membrane</keyword>
<organism evidence="2 3">
    <name type="scientific">Streptomyces bottropensis ATCC 25435</name>
    <dbReference type="NCBI Taxonomy" id="1054862"/>
    <lineage>
        <taxon>Bacteria</taxon>
        <taxon>Bacillati</taxon>
        <taxon>Actinomycetota</taxon>
        <taxon>Actinomycetes</taxon>
        <taxon>Kitasatosporales</taxon>
        <taxon>Streptomycetaceae</taxon>
        <taxon>Streptomyces</taxon>
    </lineage>
</organism>
<dbReference type="Proteomes" id="UP000030760">
    <property type="component" value="Unassembled WGS sequence"/>
</dbReference>
<dbReference type="EMBL" id="KB405095">
    <property type="protein sequence ID" value="EMF51723.1"/>
    <property type="molecule type" value="Genomic_DNA"/>
</dbReference>
<keyword evidence="1" id="KW-1133">Transmembrane helix</keyword>
<protein>
    <submittedName>
        <fullName evidence="2">Uncharacterized protein</fullName>
    </submittedName>
</protein>
<reference evidence="3" key="1">
    <citation type="journal article" date="2013" name="Genome Announc.">
        <title>Draft Genome Sequence of Streptomyces bottropensis ATCC 25435, a Bottromycin-Producing Actinomycete.</title>
        <authorList>
            <person name="Zhang H."/>
            <person name="Zhou W."/>
            <person name="Zhuang Y."/>
            <person name="Liang X."/>
            <person name="Liu T."/>
        </authorList>
    </citation>
    <scope>NUCLEOTIDE SEQUENCE [LARGE SCALE GENOMIC DNA]</scope>
    <source>
        <strain evidence="3">ATCC 25435</strain>
    </source>
</reference>
<evidence type="ECO:0000313" key="3">
    <source>
        <dbReference type="Proteomes" id="UP000030760"/>
    </source>
</evidence>
<evidence type="ECO:0000313" key="2">
    <source>
        <dbReference type="EMBL" id="EMF51723.1"/>
    </source>
</evidence>
<accession>M3ERP6</accession>